<dbReference type="Pfam" id="PF00534">
    <property type="entry name" value="Glycos_transf_1"/>
    <property type="match status" value="1"/>
</dbReference>
<dbReference type="AlphaFoldDB" id="A0A6N7XT11"/>
<dbReference type="SUPFAM" id="SSF53756">
    <property type="entry name" value="UDP-Glycosyltransferase/glycogen phosphorylase"/>
    <property type="match status" value="1"/>
</dbReference>
<dbReference type="PANTHER" id="PTHR12526">
    <property type="entry name" value="GLYCOSYLTRANSFERASE"/>
    <property type="match status" value="1"/>
</dbReference>
<dbReference type="CDD" id="cd03811">
    <property type="entry name" value="GT4_GT28_WabH-like"/>
    <property type="match status" value="1"/>
</dbReference>
<protein>
    <submittedName>
        <fullName evidence="2">Glycosyltransferase</fullName>
    </submittedName>
</protein>
<dbReference type="Proteomes" id="UP000469325">
    <property type="component" value="Unassembled WGS sequence"/>
</dbReference>
<keyword evidence="3" id="KW-1185">Reference proteome</keyword>
<evidence type="ECO:0000313" key="2">
    <source>
        <dbReference type="EMBL" id="MST72501.1"/>
    </source>
</evidence>
<name>A0A6N7XT11_9ACTN</name>
<dbReference type="RefSeq" id="WP_154434681.1">
    <property type="nucleotide sequence ID" value="NZ_VUNC01000003.1"/>
</dbReference>
<proteinExistence type="predicted"/>
<reference evidence="2 3" key="1">
    <citation type="submission" date="2019-08" db="EMBL/GenBank/DDBJ databases">
        <title>In-depth cultivation of the pig gut microbiome towards novel bacterial diversity and tailored functional studies.</title>
        <authorList>
            <person name="Wylensek D."/>
            <person name="Hitch T.C.A."/>
            <person name="Clavel T."/>
        </authorList>
    </citation>
    <scope>NUCLEOTIDE SEQUENCE [LARGE SCALE GENOMIC DNA]</scope>
    <source>
        <strain evidence="2 3">CA-Schmier-601-WT-1</strain>
    </source>
</reference>
<dbReference type="InterPro" id="IPR001296">
    <property type="entry name" value="Glyco_trans_1"/>
</dbReference>
<gene>
    <name evidence="2" type="ORF">FYJ68_05190</name>
</gene>
<feature type="domain" description="Glycosyl transferase family 1" evidence="1">
    <location>
        <begin position="235"/>
        <end position="386"/>
    </location>
</feature>
<organism evidence="2 3">
    <name type="scientific">Olsenella porci</name>
    <dbReference type="NCBI Taxonomy" id="2652279"/>
    <lineage>
        <taxon>Bacteria</taxon>
        <taxon>Bacillati</taxon>
        <taxon>Actinomycetota</taxon>
        <taxon>Coriobacteriia</taxon>
        <taxon>Coriobacteriales</taxon>
        <taxon>Atopobiaceae</taxon>
        <taxon>Olsenella</taxon>
    </lineage>
</organism>
<accession>A0A6N7XT11</accession>
<sequence length="411" mass="45948">MKKKRLLFVINTLGMGGAEVALLRLLRCIDPAAYDIDLYVMLGQGELIDRLPPYVRLVNHTFHPIDVLSSKGRRCLLKTVLRSCLVRCSLLKNAGYLAKNLIRMRKSGRVHADKLLWKVVADSAPMPEKHYDLAVAFLEGGSTYFVATHVRARRKVAFLHISYSEAGNSADLDQGCYDYFDQVFCVSNEVRASFLSAYPNYAGKTRVFHNILSPSEIRERSQEGEGFSDAFPGRRILTVCRLVPQKKLEVSVEAMRLLKQREDLPEVRWYVMGEGRSRARLEKAIYRDGLEGCFVLMGTRDNPYPYFKEADIYVHCTAYEGKSVAVEEAQILSKPVIVSDAPGNRDQVKDGYDGMLVPLEAERIAEAVSWMLLNPSAAKQMGLRASQRDFSGGDLALLLEGGPAPAEALCS</sequence>
<keyword evidence="2" id="KW-0808">Transferase</keyword>
<evidence type="ECO:0000313" key="3">
    <source>
        <dbReference type="Proteomes" id="UP000469325"/>
    </source>
</evidence>
<dbReference type="Gene3D" id="3.40.50.2000">
    <property type="entry name" value="Glycogen Phosphorylase B"/>
    <property type="match status" value="2"/>
</dbReference>
<dbReference type="GO" id="GO:0016757">
    <property type="term" value="F:glycosyltransferase activity"/>
    <property type="evidence" value="ECO:0007669"/>
    <property type="project" value="InterPro"/>
</dbReference>
<comment type="caution">
    <text evidence="2">The sequence shown here is derived from an EMBL/GenBank/DDBJ whole genome shotgun (WGS) entry which is preliminary data.</text>
</comment>
<evidence type="ECO:0000259" key="1">
    <source>
        <dbReference type="Pfam" id="PF00534"/>
    </source>
</evidence>
<dbReference type="EMBL" id="VUNC01000003">
    <property type="protein sequence ID" value="MST72501.1"/>
    <property type="molecule type" value="Genomic_DNA"/>
</dbReference>